<dbReference type="EMBL" id="CP136958">
    <property type="protein sequence ID" value="WOT01988.1"/>
    <property type="molecule type" value="Genomic_DNA"/>
</dbReference>
<dbReference type="Proteomes" id="UP000234560">
    <property type="component" value="Chromosome"/>
</dbReference>
<dbReference type="InterPro" id="IPR013189">
    <property type="entry name" value="Glyco_hydro_32_C"/>
</dbReference>
<evidence type="ECO:0000256" key="3">
    <source>
        <dbReference type="ARBA" id="ARBA00023295"/>
    </source>
</evidence>
<proteinExistence type="inferred from homology"/>
<keyword evidence="2 4" id="KW-0378">Hydrolase</keyword>
<dbReference type="AlphaFoldDB" id="A0AAF0YVJ2"/>
<dbReference type="InterPro" id="IPR023296">
    <property type="entry name" value="Glyco_hydro_beta-prop_sf"/>
</dbReference>
<dbReference type="PANTHER" id="PTHR43101:SF1">
    <property type="entry name" value="BETA-FRUCTOSIDASE"/>
    <property type="match status" value="1"/>
</dbReference>
<dbReference type="SUPFAM" id="SSF49899">
    <property type="entry name" value="Concanavalin A-like lectins/glucanases"/>
    <property type="match status" value="1"/>
</dbReference>
<dbReference type="SUPFAM" id="SSF75005">
    <property type="entry name" value="Arabinanase/levansucrase/invertase"/>
    <property type="match status" value="1"/>
</dbReference>
<evidence type="ECO:0000259" key="5">
    <source>
        <dbReference type="Pfam" id="PF00251"/>
    </source>
</evidence>
<dbReference type="Gene3D" id="2.60.120.560">
    <property type="entry name" value="Exo-inulinase, domain 1"/>
    <property type="match status" value="1"/>
</dbReference>
<protein>
    <submittedName>
        <fullName evidence="7">GH32 C-terminal domain-containing protein</fullName>
    </submittedName>
</protein>
<feature type="domain" description="Glycosyl hydrolase family 32 C-terminal" evidence="6">
    <location>
        <begin position="96"/>
        <end position="212"/>
    </location>
</feature>
<keyword evidence="3 4" id="KW-0326">Glycosidase</keyword>
<name>A0AAF0YVJ2_9CORY</name>
<evidence type="ECO:0000259" key="6">
    <source>
        <dbReference type="Pfam" id="PF08244"/>
    </source>
</evidence>
<dbReference type="Pfam" id="PF00251">
    <property type="entry name" value="Glyco_hydro_32N"/>
    <property type="match status" value="1"/>
</dbReference>
<evidence type="ECO:0000256" key="4">
    <source>
        <dbReference type="RuleBase" id="RU362110"/>
    </source>
</evidence>
<reference evidence="7" key="2">
    <citation type="submission" date="2023-10" db="EMBL/GenBank/DDBJ databases">
        <authorList>
            <person name="Choi B."/>
        </authorList>
    </citation>
    <scope>NUCLEOTIDE SEQUENCE</scope>
    <source>
        <strain evidence="7">UMB0763</strain>
    </source>
</reference>
<evidence type="ECO:0000256" key="1">
    <source>
        <dbReference type="ARBA" id="ARBA00009902"/>
    </source>
</evidence>
<gene>
    <name evidence="7" type="ORF">CYJ47_12170</name>
</gene>
<reference evidence="7" key="1">
    <citation type="submission" date="2017-12" db="EMBL/GenBank/DDBJ databases">
        <authorList>
            <person name="Thomas-White K."/>
            <person name="Wolfe A.J."/>
        </authorList>
    </citation>
    <scope>NUCLEOTIDE SEQUENCE</scope>
    <source>
        <strain evidence="7">UMB0763</strain>
    </source>
</reference>
<sequence length="219" mass="24050">MPPSTHKPHRRGYSVRNGHNMGYVVGNWSAGTEFEVEKPYRQSDLGHIFYAGQTLAPGGRVTLFAWMGDFSHPIETQVSGWSGQLAVPRDLGLNAELEVTLPTPVAEAVELCFSTFTGTPFATVGYDSLAGTVFLRRGTPETSWSTGYHATPVEGDTIHLRIVRDVSSIEVFINDCSSTISSFVFSPEENADTVVTARAIGADAELTDVYWWELESNWN</sequence>
<dbReference type="InterPro" id="IPR013320">
    <property type="entry name" value="ConA-like_dom_sf"/>
</dbReference>
<organism evidence="7 8">
    <name type="scientific">Corynebacterium pyruviciproducens</name>
    <dbReference type="NCBI Taxonomy" id="598660"/>
    <lineage>
        <taxon>Bacteria</taxon>
        <taxon>Bacillati</taxon>
        <taxon>Actinomycetota</taxon>
        <taxon>Actinomycetes</taxon>
        <taxon>Mycobacteriales</taxon>
        <taxon>Corynebacteriaceae</taxon>
        <taxon>Corynebacterium</taxon>
    </lineage>
</organism>
<dbReference type="InterPro" id="IPR051214">
    <property type="entry name" value="GH32_Enzymes"/>
</dbReference>
<evidence type="ECO:0000313" key="8">
    <source>
        <dbReference type="Proteomes" id="UP000234560"/>
    </source>
</evidence>
<dbReference type="PANTHER" id="PTHR43101">
    <property type="entry name" value="BETA-FRUCTOSIDASE"/>
    <property type="match status" value="1"/>
</dbReference>
<dbReference type="InterPro" id="IPR013148">
    <property type="entry name" value="Glyco_hydro_32_N"/>
</dbReference>
<dbReference type="Gene3D" id="2.115.10.20">
    <property type="entry name" value="Glycosyl hydrolase domain, family 43"/>
    <property type="match status" value="1"/>
</dbReference>
<feature type="domain" description="Glycosyl hydrolase family 32 N-terminal" evidence="5">
    <location>
        <begin position="12"/>
        <end position="95"/>
    </location>
</feature>
<comment type="similarity">
    <text evidence="1 4">Belongs to the glycosyl hydrolase 32 family.</text>
</comment>
<dbReference type="KEGG" id="cpyr:CYJ47_12170"/>
<dbReference type="RefSeq" id="WP_101679498.1">
    <property type="nucleotide sequence ID" value="NZ_CP136958.1"/>
</dbReference>
<evidence type="ECO:0000313" key="7">
    <source>
        <dbReference type="EMBL" id="WOT01988.1"/>
    </source>
</evidence>
<accession>A0AAF0YVJ2</accession>
<dbReference type="GO" id="GO:0016798">
    <property type="term" value="F:hydrolase activity, acting on glycosyl bonds"/>
    <property type="evidence" value="ECO:0007669"/>
    <property type="project" value="UniProtKB-KW"/>
</dbReference>
<dbReference type="Pfam" id="PF08244">
    <property type="entry name" value="Glyco_hydro_32C"/>
    <property type="match status" value="1"/>
</dbReference>
<evidence type="ECO:0000256" key="2">
    <source>
        <dbReference type="ARBA" id="ARBA00022801"/>
    </source>
</evidence>